<proteinExistence type="predicted"/>
<dbReference type="Proteomes" id="UP000251891">
    <property type="component" value="Unassembled WGS sequence"/>
</dbReference>
<name>A0A365H5H6_9ACTN</name>
<protein>
    <submittedName>
        <fullName evidence="1">Uncharacterized protein</fullName>
    </submittedName>
</protein>
<sequence>MHRLIRWPVGLAVAPVVALCLAGCTLGAGEAGLPPLTPEPDAPLVAATPAPAGPSYPARLALMRYLRGIATGDPRICVLIGPEFEESAFGAPGGCRTGLAAARRELSAADLAALRTVSVPTATIGPEPAGYTVSFAELGWRGEPARPGGLLADRYVLRRTGSQWIITA</sequence>
<accession>A0A365H5H6</accession>
<keyword evidence="2" id="KW-1185">Reference proteome</keyword>
<dbReference type="OrthoDB" id="3479493at2"/>
<evidence type="ECO:0000313" key="1">
    <source>
        <dbReference type="EMBL" id="RAY14299.1"/>
    </source>
</evidence>
<organism evidence="1 2">
    <name type="scientific">Actinomadura craniellae</name>
    <dbReference type="NCBI Taxonomy" id="2231787"/>
    <lineage>
        <taxon>Bacteria</taxon>
        <taxon>Bacillati</taxon>
        <taxon>Actinomycetota</taxon>
        <taxon>Actinomycetes</taxon>
        <taxon>Streptosporangiales</taxon>
        <taxon>Thermomonosporaceae</taxon>
        <taxon>Actinomadura</taxon>
    </lineage>
</organism>
<evidence type="ECO:0000313" key="2">
    <source>
        <dbReference type="Proteomes" id="UP000251891"/>
    </source>
</evidence>
<dbReference type="EMBL" id="QLYX01000006">
    <property type="protein sequence ID" value="RAY14299.1"/>
    <property type="molecule type" value="Genomic_DNA"/>
</dbReference>
<dbReference type="AlphaFoldDB" id="A0A365H5H6"/>
<gene>
    <name evidence="1" type="ORF">DPM19_15095</name>
</gene>
<reference evidence="1 2" key="1">
    <citation type="submission" date="2018-06" db="EMBL/GenBank/DDBJ databases">
        <title>Actinomadura craniellae sp. nov. isolated from marine sponge Craniella sp.</title>
        <authorList>
            <person name="Li L."/>
            <person name="Xu Q.H."/>
            <person name="Lin H.W."/>
            <person name="Lu Y.H."/>
        </authorList>
    </citation>
    <scope>NUCLEOTIDE SEQUENCE [LARGE SCALE GENOMIC DNA]</scope>
    <source>
        <strain evidence="1 2">LHW63021</strain>
    </source>
</reference>
<dbReference type="RefSeq" id="WP_111867870.1">
    <property type="nucleotide sequence ID" value="NZ_QLYX01000006.1"/>
</dbReference>
<comment type="caution">
    <text evidence="1">The sequence shown here is derived from an EMBL/GenBank/DDBJ whole genome shotgun (WGS) entry which is preliminary data.</text>
</comment>